<keyword evidence="3" id="KW-0472">Membrane</keyword>
<dbReference type="PANTHER" id="PTHR36842:SF1">
    <property type="entry name" value="PROTEIN TOLB"/>
    <property type="match status" value="1"/>
</dbReference>
<feature type="transmembrane region" description="Helical" evidence="3">
    <location>
        <begin position="114"/>
        <end position="135"/>
    </location>
</feature>
<dbReference type="Gene3D" id="2.120.10.30">
    <property type="entry name" value="TolB, C-terminal domain"/>
    <property type="match status" value="2"/>
</dbReference>
<evidence type="ECO:0000259" key="4">
    <source>
        <dbReference type="PROSITE" id="PS51755"/>
    </source>
</evidence>
<comment type="caution">
    <text evidence="5">The sequence shown here is derived from an EMBL/GenBank/DDBJ whole genome shotgun (WGS) entry which is preliminary data.</text>
</comment>
<feature type="domain" description="OmpR/PhoB-type" evidence="4">
    <location>
        <begin position="1"/>
        <end position="98"/>
    </location>
</feature>
<dbReference type="EMBL" id="AQGV01000009">
    <property type="protein sequence ID" value="MBE0366355.1"/>
    <property type="molecule type" value="Genomic_DNA"/>
</dbReference>
<keyword evidence="6" id="KW-1185">Reference proteome</keyword>
<keyword evidence="1 2" id="KW-0238">DNA-binding</keyword>
<dbReference type="Gene3D" id="1.10.10.10">
    <property type="entry name" value="Winged helix-like DNA-binding domain superfamily/Winged helix DNA-binding domain"/>
    <property type="match status" value="1"/>
</dbReference>
<dbReference type="SMART" id="SM00862">
    <property type="entry name" value="Trans_reg_C"/>
    <property type="match status" value="1"/>
</dbReference>
<dbReference type="SUPFAM" id="SSF46894">
    <property type="entry name" value="C-terminal effector domain of the bipartite response regulators"/>
    <property type="match status" value="1"/>
</dbReference>
<evidence type="ECO:0000313" key="5">
    <source>
        <dbReference type="EMBL" id="MBE0366355.1"/>
    </source>
</evidence>
<dbReference type="InterPro" id="IPR036388">
    <property type="entry name" value="WH-like_DNA-bd_sf"/>
</dbReference>
<dbReference type="RefSeq" id="WP_192505906.1">
    <property type="nucleotide sequence ID" value="NZ_AQGV01000009.1"/>
</dbReference>
<dbReference type="PROSITE" id="PS51755">
    <property type="entry name" value="OMPR_PHOB"/>
    <property type="match status" value="1"/>
</dbReference>
<dbReference type="Pfam" id="PF00486">
    <property type="entry name" value="Trans_reg_C"/>
    <property type="match status" value="1"/>
</dbReference>
<reference evidence="5 6" key="1">
    <citation type="submission" date="2015-03" db="EMBL/GenBank/DDBJ databases">
        <title>Genome sequence of Pseudoalteromonas aurantia.</title>
        <authorList>
            <person name="Xie B.-B."/>
            <person name="Rong J.-C."/>
            <person name="Qin Q.-L."/>
            <person name="Zhang Y.-Z."/>
        </authorList>
    </citation>
    <scope>NUCLEOTIDE SEQUENCE [LARGE SCALE GENOMIC DNA]</scope>
    <source>
        <strain evidence="5 6">208</strain>
    </source>
</reference>
<evidence type="ECO:0000256" key="1">
    <source>
        <dbReference type="ARBA" id="ARBA00023125"/>
    </source>
</evidence>
<organism evidence="5 6">
    <name type="scientific">Pseudoalteromonas aurantia 208</name>
    <dbReference type="NCBI Taxonomy" id="1314867"/>
    <lineage>
        <taxon>Bacteria</taxon>
        <taxon>Pseudomonadati</taxon>
        <taxon>Pseudomonadota</taxon>
        <taxon>Gammaproteobacteria</taxon>
        <taxon>Alteromonadales</taxon>
        <taxon>Pseudoalteromonadaceae</taxon>
        <taxon>Pseudoalteromonas</taxon>
    </lineage>
</organism>
<dbReference type="SUPFAM" id="SSF82171">
    <property type="entry name" value="DPP6 N-terminal domain-like"/>
    <property type="match status" value="1"/>
</dbReference>
<evidence type="ECO:0000313" key="6">
    <source>
        <dbReference type="Proteomes" id="UP000615755"/>
    </source>
</evidence>
<dbReference type="CDD" id="cd00383">
    <property type="entry name" value="trans_reg_C"/>
    <property type="match status" value="1"/>
</dbReference>
<dbReference type="PANTHER" id="PTHR36842">
    <property type="entry name" value="PROTEIN TOLB HOMOLOG"/>
    <property type="match status" value="1"/>
</dbReference>
<accession>A0ABR9E5T9</accession>
<sequence>MDYILGGVLFNVHQRTLTYEKTQRELELKSFELLMVFVKHQGKVLTRDMLVTLVWGGRVVSDSAINKAISKLRHHFEMLRPGKEFITTKAKFGYTLCIQVNEYQAAKPQLTHKYLYTFAAIVLITLIIIGSFIFIKLPFSQSTLELKRFTAHDGVELNVTASKKGDILYVSTSTGGHNKLIIKSALTHQEHTLPLNPKDFNAAIINPSGTQIAGIRRGSSGCQVMLYDISSNTQNLIFDCTGKKNIKLAWQHNEQALFIRSRKDNATPFSIYKLKLATQVLQQISLPLQHADFKGDYLIASHPTQDLLAYVRYLESNKSELHIINSQTLTTLLTHQLDHTLNAITWSANNNELYLANKKSLFLFDFKTKQSHVIAQMSSPIHSLATSLINDHNKLFISLFDISTKLQTFNIKQKSTQTFYSNAALNRLPQALHNNTMMFISNAAHQHDLWLYKNKQEKRVVLPFEFGFTRYQPNFDHEYITFEKFGAVYEYEIKTGNTTKIFEESHQAYVINYDENSQNLIYSSNKSDQWQLWLFDRQDNSHKQLTTKGGYSGYAYNGKVYFSKRNHSGLWVLENQTEQLIIKDFSNINWLNWQLIDGKVFFYRAESGVWKFDLDSNTEQLVMSAPPNFTHQYTVHPDQSAITYVQAQPMQSDIHILSLDKNQ</sequence>
<protein>
    <recommendedName>
        <fullName evidence="4">OmpR/PhoB-type domain-containing protein</fullName>
    </recommendedName>
</protein>
<keyword evidence="3" id="KW-1133">Transmembrane helix</keyword>
<dbReference type="InterPro" id="IPR011042">
    <property type="entry name" value="6-blade_b-propeller_TolB-like"/>
</dbReference>
<evidence type="ECO:0000256" key="2">
    <source>
        <dbReference type="PROSITE-ProRule" id="PRU01091"/>
    </source>
</evidence>
<evidence type="ECO:0000256" key="3">
    <source>
        <dbReference type="SAM" id="Phobius"/>
    </source>
</evidence>
<dbReference type="InterPro" id="IPR001867">
    <property type="entry name" value="OmpR/PhoB-type_DNA-bd"/>
</dbReference>
<dbReference type="InterPro" id="IPR016032">
    <property type="entry name" value="Sig_transdc_resp-reg_C-effctor"/>
</dbReference>
<dbReference type="Proteomes" id="UP000615755">
    <property type="component" value="Unassembled WGS sequence"/>
</dbReference>
<proteinExistence type="predicted"/>
<feature type="DNA-binding region" description="OmpR/PhoB-type" evidence="2">
    <location>
        <begin position="1"/>
        <end position="98"/>
    </location>
</feature>
<name>A0ABR9E5T9_9GAMM</name>
<gene>
    <name evidence="5" type="ORF">PAUR_a3344</name>
</gene>
<keyword evidence="3" id="KW-0812">Transmembrane</keyword>